<dbReference type="Pfam" id="PF03476">
    <property type="entry name" value="MOSC_N"/>
    <property type="match status" value="1"/>
</dbReference>
<dbReference type="PANTHER" id="PTHR14237">
    <property type="entry name" value="MOLYBDOPTERIN COFACTOR SULFURASE MOSC"/>
    <property type="match status" value="1"/>
</dbReference>
<dbReference type="OrthoDB" id="9793178at2"/>
<dbReference type="GO" id="GO:0030170">
    <property type="term" value="F:pyridoxal phosphate binding"/>
    <property type="evidence" value="ECO:0007669"/>
    <property type="project" value="InterPro"/>
</dbReference>
<dbReference type="InterPro" id="IPR011037">
    <property type="entry name" value="Pyrv_Knase-like_insert_dom_sf"/>
</dbReference>
<dbReference type="InterPro" id="IPR005302">
    <property type="entry name" value="MoCF_Sase_C"/>
</dbReference>
<evidence type="ECO:0000259" key="1">
    <source>
        <dbReference type="PROSITE" id="PS51340"/>
    </source>
</evidence>
<dbReference type="RefSeq" id="WP_141924627.1">
    <property type="nucleotide sequence ID" value="NZ_VFQC01000001.1"/>
</dbReference>
<keyword evidence="3" id="KW-1185">Reference proteome</keyword>
<protein>
    <recommendedName>
        <fullName evidence="1">MOSC domain-containing protein</fullName>
    </recommendedName>
</protein>
<feature type="domain" description="MOSC" evidence="1">
    <location>
        <begin position="119"/>
        <end position="268"/>
    </location>
</feature>
<dbReference type="SUPFAM" id="SSF50800">
    <property type="entry name" value="PK beta-barrel domain-like"/>
    <property type="match status" value="1"/>
</dbReference>
<dbReference type="InterPro" id="IPR005303">
    <property type="entry name" value="MOCOS_middle"/>
</dbReference>
<dbReference type="EMBL" id="VFQC01000001">
    <property type="protein sequence ID" value="TQN33233.1"/>
    <property type="molecule type" value="Genomic_DNA"/>
</dbReference>
<proteinExistence type="predicted"/>
<dbReference type="Proteomes" id="UP000317422">
    <property type="component" value="Unassembled WGS sequence"/>
</dbReference>
<dbReference type="Pfam" id="PF03473">
    <property type="entry name" value="MOSC"/>
    <property type="match status" value="1"/>
</dbReference>
<sequence length="275" mass="29809">MATIAELTYYPIKGCAGTSPAEMELTGLGPRHDRAFMVVDPDGDHRTQRGSPHLATIRPDISADGRSLTLRAPGIQPLDLTPRTDGERRQVLLFGRTYPAVDQGEEAAEWMTAALRKPSRLVRVPDDHQRTTSGETPGSAAFADGHAVLVTSRASLEDLNGRITAAGGEPVPMERFRPNIVVEGWPRPHTEDRVRSMTLGRARLGYAKLDIRCVVTTVDQRTGVKAGPEPLRTLARYRRSSQGGVAFGMKAAVVGTGRVTVGDEVRVDTWAAPQL</sequence>
<dbReference type="AlphaFoldDB" id="A0A543NN38"/>
<comment type="caution">
    <text evidence="2">The sequence shown here is derived from an EMBL/GenBank/DDBJ whole genome shotgun (WGS) entry which is preliminary data.</text>
</comment>
<dbReference type="GO" id="GO:0003824">
    <property type="term" value="F:catalytic activity"/>
    <property type="evidence" value="ECO:0007669"/>
    <property type="project" value="InterPro"/>
</dbReference>
<evidence type="ECO:0000313" key="2">
    <source>
        <dbReference type="EMBL" id="TQN33233.1"/>
    </source>
</evidence>
<dbReference type="PANTHER" id="PTHR14237:SF19">
    <property type="entry name" value="MITOCHONDRIAL AMIDOXIME REDUCING COMPONENT 1"/>
    <property type="match status" value="1"/>
</dbReference>
<dbReference type="GO" id="GO:0030151">
    <property type="term" value="F:molybdenum ion binding"/>
    <property type="evidence" value="ECO:0007669"/>
    <property type="project" value="InterPro"/>
</dbReference>
<reference evidence="2 3" key="1">
    <citation type="submission" date="2019-06" db="EMBL/GenBank/DDBJ databases">
        <title>Sequencing the genomes of 1000 actinobacteria strains.</title>
        <authorList>
            <person name="Klenk H.-P."/>
        </authorList>
    </citation>
    <scope>NUCLEOTIDE SEQUENCE [LARGE SCALE GENOMIC DNA]</scope>
    <source>
        <strain evidence="2 3">DSM 45015</strain>
    </source>
</reference>
<evidence type="ECO:0000313" key="3">
    <source>
        <dbReference type="Proteomes" id="UP000317422"/>
    </source>
</evidence>
<accession>A0A543NN38</accession>
<dbReference type="PROSITE" id="PS51340">
    <property type="entry name" value="MOSC"/>
    <property type="match status" value="1"/>
</dbReference>
<organism evidence="2 3">
    <name type="scientific">Haloactinospora alba</name>
    <dbReference type="NCBI Taxonomy" id="405555"/>
    <lineage>
        <taxon>Bacteria</taxon>
        <taxon>Bacillati</taxon>
        <taxon>Actinomycetota</taxon>
        <taxon>Actinomycetes</taxon>
        <taxon>Streptosporangiales</taxon>
        <taxon>Nocardiopsidaceae</taxon>
        <taxon>Haloactinospora</taxon>
    </lineage>
</organism>
<name>A0A543NN38_9ACTN</name>
<gene>
    <name evidence="2" type="ORF">FHX37_3238</name>
</gene>
<dbReference type="SUPFAM" id="SSF141673">
    <property type="entry name" value="MOSC N-terminal domain-like"/>
    <property type="match status" value="1"/>
</dbReference>